<keyword evidence="4" id="KW-0808">Transferase</keyword>
<dbReference type="Pfam" id="PF01170">
    <property type="entry name" value="UPF0020"/>
    <property type="match status" value="1"/>
</dbReference>
<dbReference type="SUPFAM" id="SSF53335">
    <property type="entry name" value="S-adenosyl-L-methionine-dependent methyltransferases"/>
    <property type="match status" value="1"/>
</dbReference>
<keyword evidence="2" id="KW-0694">RNA-binding</keyword>
<dbReference type="PROSITE" id="PS00092">
    <property type="entry name" value="N6_MTASE"/>
    <property type="match status" value="1"/>
</dbReference>
<dbReference type="InterPro" id="IPR004114">
    <property type="entry name" value="THUMP_dom"/>
</dbReference>
<evidence type="ECO:0000313" key="5">
    <source>
        <dbReference type="Proteomes" id="UP000231203"/>
    </source>
</evidence>
<feature type="domain" description="THUMP" evidence="3">
    <location>
        <begin position="71"/>
        <end position="182"/>
    </location>
</feature>
<dbReference type="GO" id="GO:0008990">
    <property type="term" value="F:rRNA (guanine-N2-)-methyltransferase activity"/>
    <property type="evidence" value="ECO:0007669"/>
    <property type="project" value="TreeGrafter"/>
</dbReference>
<dbReference type="EMBL" id="PDTI01000027">
    <property type="protein sequence ID" value="PIE62843.1"/>
    <property type="molecule type" value="Genomic_DNA"/>
</dbReference>
<evidence type="ECO:0000259" key="3">
    <source>
        <dbReference type="PROSITE" id="PS51165"/>
    </source>
</evidence>
<sequence length="401" mass="45335">MNIPKKAILQKGLGKTRKLAKLEYIYERESRYFAQVAESVKHLALKEIQDLGGKNTQCVFRGVWFEADKSTFYKIVYLARLVSRVLVPLAEFECKDKDALYKGAKSIRWEEFLTPQKTFSIAANVSESQITHSNFAGLRVKDAIADYFRDRTNRRPSVNTQAPWIMINVHVHKDRATISIDAGSGPLHKRGYREARVSAPMQETVAAAIIALSNWCGEVPLLDPMCGSGTLLCEALMYYSRIPAQVFREQFGFERLPDFNAREWQTVKTAADKAIRPLPRGLIRGSDIAQDSVDAAKTNLMGLHHGGEIEVDLSDFRQLNPLENAVIVTNPPYGIRMGKDQDMKLFYTDLGRFLKEQCKSCTAYIYFGDPGFIKHVPLAPSWKKDLEIGGLDGKLVKYQLY</sequence>
<dbReference type="GO" id="GO:0070043">
    <property type="term" value="F:rRNA (guanine-N7-)-methyltransferase activity"/>
    <property type="evidence" value="ECO:0007669"/>
    <property type="project" value="TreeGrafter"/>
</dbReference>
<dbReference type="CDD" id="cd11715">
    <property type="entry name" value="THUMP_AdoMetMT"/>
    <property type="match status" value="1"/>
</dbReference>
<protein>
    <submittedName>
        <fullName evidence="4">RNA methyltransferase</fullName>
    </submittedName>
</protein>
<dbReference type="Gene3D" id="3.30.2130.30">
    <property type="match status" value="1"/>
</dbReference>
<dbReference type="InterPro" id="IPR029063">
    <property type="entry name" value="SAM-dependent_MTases_sf"/>
</dbReference>
<dbReference type="InterPro" id="IPR000241">
    <property type="entry name" value="RlmKL-like_Mtase"/>
</dbReference>
<reference evidence="4 5" key="1">
    <citation type="submission" date="2017-10" db="EMBL/GenBank/DDBJ databases">
        <title>Novel microbial diversity and functional potential in the marine mammal oral microbiome.</title>
        <authorList>
            <person name="Dudek N.K."/>
            <person name="Sun C.L."/>
            <person name="Burstein D."/>
            <person name="Kantor R.S."/>
            <person name="Aliaga Goltsman D.S."/>
            <person name="Bik E.M."/>
            <person name="Thomas B.C."/>
            <person name="Banfield J.F."/>
            <person name="Relman D.A."/>
        </authorList>
    </citation>
    <scope>NUCLEOTIDE SEQUENCE [LARGE SCALE GENOMIC DNA]</scope>
    <source>
        <strain evidence="4">DOLJORAL78_47_202</strain>
    </source>
</reference>
<accession>A0A2G6MRW6</accession>
<keyword evidence="1 4" id="KW-0489">Methyltransferase</keyword>
<proteinExistence type="predicted"/>
<dbReference type="InterPro" id="IPR002052">
    <property type="entry name" value="DNA_methylase_N6_adenine_CS"/>
</dbReference>
<dbReference type="Proteomes" id="UP000231203">
    <property type="component" value="Unassembled WGS sequence"/>
</dbReference>
<dbReference type="PANTHER" id="PTHR47313:SF1">
    <property type="entry name" value="RIBOSOMAL RNA LARGE SUBUNIT METHYLTRANSFERASE K_L"/>
    <property type="match status" value="1"/>
</dbReference>
<dbReference type="Pfam" id="PF02926">
    <property type="entry name" value="THUMP"/>
    <property type="match status" value="1"/>
</dbReference>
<dbReference type="SMART" id="SM00981">
    <property type="entry name" value="THUMP"/>
    <property type="match status" value="1"/>
</dbReference>
<dbReference type="AlphaFoldDB" id="A0A2G6MRW6"/>
<organism evidence="4 5">
    <name type="scientific">Desulfobacter postgatei</name>
    <dbReference type="NCBI Taxonomy" id="2293"/>
    <lineage>
        <taxon>Bacteria</taxon>
        <taxon>Pseudomonadati</taxon>
        <taxon>Thermodesulfobacteriota</taxon>
        <taxon>Desulfobacteria</taxon>
        <taxon>Desulfobacterales</taxon>
        <taxon>Desulfobacteraceae</taxon>
        <taxon>Desulfobacter</taxon>
    </lineage>
</organism>
<name>A0A2G6MRW6_9BACT</name>
<gene>
    <name evidence="4" type="ORF">CSA25_03115</name>
</gene>
<dbReference type="GO" id="GO:0003723">
    <property type="term" value="F:RNA binding"/>
    <property type="evidence" value="ECO:0007669"/>
    <property type="project" value="UniProtKB-UniRule"/>
</dbReference>
<dbReference type="PROSITE" id="PS51165">
    <property type="entry name" value="THUMP"/>
    <property type="match status" value="1"/>
</dbReference>
<dbReference type="Gene3D" id="3.40.50.150">
    <property type="entry name" value="Vaccinia Virus protein VP39"/>
    <property type="match status" value="1"/>
</dbReference>
<dbReference type="PANTHER" id="PTHR47313">
    <property type="entry name" value="RIBOSOMAL RNA LARGE SUBUNIT METHYLTRANSFERASE K/L"/>
    <property type="match status" value="1"/>
</dbReference>
<evidence type="ECO:0000256" key="1">
    <source>
        <dbReference type="ARBA" id="ARBA00022603"/>
    </source>
</evidence>
<evidence type="ECO:0000256" key="2">
    <source>
        <dbReference type="PROSITE-ProRule" id="PRU00529"/>
    </source>
</evidence>
<comment type="caution">
    <text evidence="4">The sequence shown here is derived from an EMBL/GenBank/DDBJ whole genome shotgun (WGS) entry which is preliminary data.</text>
</comment>
<evidence type="ECO:0000313" key="4">
    <source>
        <dbReference type="EMBL" id="PIE62843.1"/>
    </source>
</evidence>